<proteinExistence type="predicted"/>
<dbReference type="Proteomes" id="UP001219518">
    <property type="component" value="Unassembled WGS sequence"/>
</dbReference>
<comment type="caution">
    <text evidence="2">The sequence shown here is derived from an EMBL/GenBank/DDBJ whole genome shotgun (WGS) entry which is preliminary data.</text>
</comment>
<protein>
    <submittedName>
        <fullName evidence="2">Oxidoreductase ptaK</fullName>
    </submittedName>
</protein>
<gene>
    <name evidence="2" type="ORF">KUF71_016210</name>
</gene>
<keyword evidence="1" id="KW-1133">Transmembrane helix</keyword>
<reference evidence="2" key="2">
    <citation type="journal article" date="2023" name="BMC Genomics">
        <title>Pest status, molecular evolution, and epigenetic factors derived from the genome assembly of Frankliniella fusca, a thysanopteran phytovirus vector.</title>
        <authorList>
            <person name="Catto M.A."/>
            <person name="Labadie P.E."/>
            <person name="Jacobson A.L."/>
            <person name="Kennedy G.G."/>
            <person name="Srinivasan R."/>
            <person name="Hunt B.G."/>
        </authorList>
    </citation>
    <scope>NUCLEOTIDE SEQUENCE</scope>
    <source>
        <strain evidence="2">PL_HMW_Pooled</strain>
    </source>
</reference>
<keyword evidence="1" id="KW-0472">Membrane</keyword>
<name>A0AAE1HUZ2_9NEOP</name>
<evidence type="ECO:0000313" key="2">
    <source>
        <dbReference type="EMBL" id="KAK3927925.1"/>
    </source>
</evidence>
<keyword evidence="3" id="KW-1185">Reference proteome</keyword>
<reference evidence="2" key="1">
    <citation type="submission" date="2021-07" db="EMBL/GenBank/DDBJ databases">
        <authorList>
            <person name="Catto M.A."/>
            <person name="Jacobson A."/>
            <person name="Kennedy G."/>
            <person name="Labadie P."/>
            <person name="Hunt B.G."/>
            <person name="Srinivasan R."/>
        </authorList>
    </citation>
    <scope>NUCLEOTIDE SEQUENCE</scope>
    <source>
        <strain evidence="2">PL_HMW_Pooled</strain>
        <tissue evidence="2">Head</tissue>
    </source>
</reference>
<keyword evidence="1" id="KW-0812">Transmembrane</keyword>
<accession>A0AAE1HUZ2</accession>
<dbReference type="EMBL" id="JAHWGI010001301">
    <property type="protein sequence ID" value="KAK3927925.1"/>
    <property type="molecule type" value="Genomic_DNA"/>
</dbReference>
<evidence type="ECO:0000313" key="3">
    <source>
        <dbReference type="Proteomes" id="UP001219518"/>
    </source>
</evidence>
<dbReference type="AlphaFoldDB" id="A0AAE1HUZ2"/>
<organism evidence="2 3">
    <name type="scientific">Frankliniella fusca</name>
    <dbReference type="NCBI Taxonomy" id="407009"/>
    <lineage>
        <taxon>Eukaryota</taxon>
        <taxon>Metazoa</taxon>
        <taxon>Ecdysozoa</taxon>
        <taxon>Arthropoda</taxon>
        <taxon>Hexapoda</taxon>
        <taxon>Insecta</taxon>
        <taxon>Pterygota</taxon>
        <taxon>Neoptera</taxon>
        <taxon>Paraneoptera</taxon>
        <taxon>Thysanoptera</taxon>
        <taxon>Terebrantia</taxon>
        <taxon>Thripoidea</taxon>
        <taxon>Thripidae</taxon>
        <taxon>Frankliniella</taxon>
    </lineage>
</organism>
<sequence>MVFKKHLGDPIAFQSLQFKHNELRRAGSGWAPRRWRPGPGGPAEQLIPVPRSNDKKSAFERAESRVRPALVQPSLDPVRDSPPAAESLCTRCLMQAMEVLHECDEDRDGTDGAEEDLGGDLHAAVRAAAAAAPAAVASAAAEARRIVVAVVVMVMTVRVVVGGAFAVVVLVVDGATLEAIGHDFIPILSPFQVSYIKIL</sequence>
<feature type="transmembrane region" description="Helical" evidence="1">
    <location>
        <begin position="146"/>
        <end position="172"/>
    </location>
</feature>
<evidence type="ECO:0000256" key="1">
    <source>
        <dbReference type="SAM" id="Phobius"/>
    </source>
</evidence>